<dbReference type="Pfam" id="PF13966">
    <property type="entry name" value="zf-RVT"/>
    <property type="match status" value="1"/>
</dbReference>
<dbReference type="AlphaFoldDB" id="A0A7J6H153"/>
<evidence type="ECO:0000313" key="3">
    <source>
        <dbReference type="Proteomes" id="UP000583929"/>
    </source>
</evidence>
<keyword evidence="3" id="KW-1185">Reference proteome</keyword>
<evidence type="ECO:0000313" key="2">
    <source>
        <dbReference type="EMBL" id="KAF4388761.1"/>
    </source>
</evidence>
<accession>A0A7J6H153</accession>
<protein>
    <recommendedName>
        <fullName evidence="1">Reverse transcriptase zinc-binding domain-containing protein</fullName>
    </recommendedName>
</protein>
<name>A0A7J6H153_CANSA</name>
<comment type="caution">
    <text evidence="2">The sequence shown here is derived from an EMBL/GenBank/DDBJ whole genome shotgun (WGS) entry which is preliminary data.</text>
</comment>
<sequence length="94" mass="11119">MYTIKLGYGTLVTTQPVKLWYGKVWSRFIIPKHKFILWLAVMDRLQTKSRLLKFNIFDHDSCLICEIEAKKFSFKQQVFVTVVAAIVYNVWRGC</sequence>
<dbReference type="InterPro" id="IPR026960">
    <property type="entry name" value="RVT-Znf"/>
</dbReference>
<evidence type="ECO:0000259" key="1">
    <source>
        <dbReference type="Pfam" id="PF13966"/>
    </source>
</evidence>
<proteinExistence type="predicted"/>
<feature type="domain" description="Reverse transcriptase zinc-binding" evidence="1">
    <location>
        <begin position="2"/>
        <end position="69"/>
    </location>
</feature>
<organism evidence="2 3">
    <name type="scientific">Cannabis sativa</name>
    <name type="common">Hemp</name>
    <name type="synonym">Marijuana</name>
    <dbReference type="NCBI Taxonomy" id="3483"/>
    <lineage>
        <taxon>Eukaryota</taxon>
        <taxon>Viridiplantae</taxon>
        <taxon>Streptophyta</taxon>
        <taxon>Embryophyta</taxon>
        <taxon>Tracheophyta</taxon>
        <taxon>Spermatophyta</taxon>
        <taxon>Magnoliopsida</taxon>
        <taxon>eudicotyledons</taxon>
        <taxon>Gunneridae</taxon>
        <taxon>Pentapetalae</taxon>
        <taxon>rosids</taxon>
        <taxon>fabids</taxon>
        <taxon>Rosales</taxon>
        <taxon>Cannabaceae</taxon>
        <taxon>Cannabis</taxon>
    </lineage>
</organism>
<dbReference type="Proteomes" id="UP000583929">
    <property type="component" value="Unassembled WGS sequence"/>
</dbReference>
<gene>
    <name evidence="2" type="ORF">G4B88_019038</name>
</gene>
<dbReference type="EMBL" id="JAATIQ010000072">
    <property type="protein sequence ID" value="KAF4388761.1"/>
    <property type="molecule type" value="Genomic_DNA"/>
</dbReference>
<reference evidence="2 3" key="1">
    <citation type="journal article" date="2020" name="bioRxiv">
        <title>Sequence and annotation of 42 cannabis genomes reveals extensive copy number variation in cannabinoid synthesis and pathogen resistance genes.</title>
        <authorList>
            <person name="Mckernan K.J."/>
            <person name="Helbert Y."/>
            <person name="Kane L.T."/>
            <person name="Ebling H."/>
            <person name="Zhang L."/>
            <person name="Liu B."/>
            <person name="Eaton Z."/>
            <person name="Mclaughlin S."/>
            <person name="Kingan S."/>
            <person name="Baybayan P."/>
            <person name="Concepcion G."/>
            <person name="Jordan M."/>
            <person name="Riva A."/>
            <person name="Barbazuk W."/>
            <person name="Harkins T."/>
        </authorList>
    </citation>
    <scope>NUCLEOTIDE SEQUENCE [LARGE SCALE GENOMIC DNA]</scope>
    <source>
        <strain evidence="3">cv. Jamaican Lion 4</strain>
        <tissue evidence="2">Leaf</tissue>
    </source>
</reference>